<sequence>MDEGSQFVTLPDRRRTFGEEMEMVEKAERERTKGAIAGNKGRKMYAKIIAFSSDYVDDLMDEIVKHSIPDKILIWAKGNTHYAMLFYHNWEEPE</sequence>
<dbReference type="AlphaFoldDB" id="A0A0F9JT83"/>
<accession>A0A0F9JT83</accession>
<proteinExistence type="predicted"/>
<protein>
    <submittedName>
        <fullName evidence="1">Uncharacterized protein</fullName>
    </submittedName>
</protein>
<gene>
    <name evidence="1" type="ORF">LCGC14_1787420</name>
</gene>
<dbReference type="EMBL" id="LAZR01017013">
    <property type="protein sequence ID" value="KKM02143.1"/>
    <property type="molecule type" value="Genomic_DNA"/>
</dbReference>
<organism evidence="1">
    <name type="scientific">marine sediment metagenome</name>
    <dbReference type="NCBI Taxonomy" id="412755"/>
    <lineage>
        <taxon>unclassified sequences</taxon>
        <taxon>metagenomes</taxon>
        <taxon>ecological metagenomes</taxon>
    </lineage>
</organism>
<comment type="caution">
    <text evidence="1">The sequence shown here is derived from an EMBL/GenBank/DDBJ whole genome shotgun (WGS) entry which is preliminary data.</text>
</comment>
<evidence type="ECO:0000313" key="1">
    <source>
        <dbReference type="EMBL" id="KKM02143.1"/>
    </source>
</evidence>
<reference evidence="1" key="1">
    <citation type="journal article" date="2015" name="Nature">
        <title>Complex archaea that bridge the gap between prokaryotes and eukaryotes.</title>
        <authorList>
            <person name="Spang A."/>
            <person name="Saw J.H."/>
            <person name="Jorgensen S.L."/>
            <person name="Zaremba-Niedzwiedzka K."/>
            <person name="Martijn J."/>
            <person name="Lind A.E."/>
            <person name="van Eijk R."/>
            <person name="Schleper C."/>
            <person name="Guy L."/>
            <person name="Ettema T.J."/>
        </authorList>
    </citation>
    <scope>NUCLEOTIDE SEQUENCE</scope>
</reference>
<name>A0A0F9JT83_9ZZZZ</name>